<dbReference type="Proteomes" id="UP000524321">
    <property type="component" value="Unassembled WGS sequence"/>
</dbReference>
<feature type="non-terminal residue" evidence="1">
    <location>
        <position position="1"/>
    </location>
</feature>
<reference evidence="1 2" key="2">
    <citation type="submission" date="2020-07" db="EMBL/GenBank/DDBJ databases">
        <title>Bacterial metabolism rescues the inhibition of intestinal drug absorption by food and drug additives.</title>
        <authorList>
            <person name="Zou L."/>
            <person name="Spanogiannopoulos P."/>
            <person name="Chien H.-C."/>
            <person name="Pieper L.M."/>
            <person name="Cai W."/>
            <person name="Khuri N."/>
            <person name="Pottel J."/>
            <person name="Vora B."/>
            <person name="Ni Z."/>
            <person name="Tsakalozou E."/>
            <person name="Zhang W."/>
            <person name="Shoichet B.K."/>
            <person name="Giacomini K.M."/>
            <person name="Turnbaugh P.J."/>
        </authorList>
    </citation>
    <scope>NUCLEOTIDE SEQUENCE [LARGE SCALE GENOMIC DNA]</scope>
    <source>
        <strain evidence="1 2">B33</strain>
    </source>
</reference>
<dbReference type="AlphaFoldDB" id="A0A7Y6PII4"/>
<proteinExistence type="predicted"/>
<gene>
    <name evidence="1" type="ORF">HUV05_23465</name>
</gene>
<accession>A0A7Y6PII4</accession>
<organism evidence="1 2">
    <name type="scientific">Phocaeicola vulgatus</name>
    <name type="common">Bacteroides vulgatus</name>
    <dbReference type="NCBI Taxonomy" id="821"/>
    <lineage>
        <taxon>Bacteria</taxon>
        <taxon>Pseudomonadati</taxon>
        <taxon>Bacteroidota</taxon>
        <taxon>Bacteroidia</taxon>
        <taxon>Bacteroidales</taxon>
        <taxon>Bacteroidaceae</taxon>
        <taxon>Phocaeicola</taxon>
    </lineage>
</organism>
<name>A0A7Y6PII4_PHOVU</name>
<reference evidence="1 2" key="1">
    <citation type="submission" date="2020-04" db="EMBL/GenBank/DDBJ databases">
        <authorList>
            <person name="Pieper L."/>
        </authorList>
    </citation>
    <scope>NUCLEOTIDE SEQUENCE [LARGE SCALE GENOMIC DNA]</scope>
    <source>
        <strain evidence="1 2">B33</strain>
    </source>
</reference>
<evidence type="ECO:0000313" key="2">
    <source>
        <dbReference type="Proteomes" id="UP000524321"/>
    </source>
</evidence>
<feature type="non-terminal residue" evidence="1">
    <location>
        <position position="122"/>
    </location>
</feature>
<dbReference type="RefSeq" id="WP_176350887.1">
    <property type="nucleotide sequence ID" value="NZ_JABWDJ010000434.1"/>
</dbReference>
<evidence type="ECO:0000313" key="1">
    <source>
        <dbReference type="EMBL" id="NVB76396.1"/>
    </source>
</evidence>
<dbReference type="EMBL" id="JABWDJ010000434">
    <property type="protein sequence ID" value="NVB76396.1"/>
    <property type="molecule type" value="Genomic_DNA"/>
</dbReference>
<sequence>GQQFHRTVVTGDSLSPQSIIGEIVDGWEITQRLKAPANQISSVDVMGTDFGRTTNTGVLNLSLSNEQGEEVARGSTPVDAIKNSKYVTLPLEQVGQIHQGESLTLSLTTQGCMPDHSISIYF</sequence>
<comment type="caution">
    <text evidence="1">The sequence shown here is derived from an EMBL/GenBank/DDBJ whole genome shotgun (WGS) entry which is preliminary data.</text>
</comment>
<protein>
    <submittedName>
        <fullName evidence="1">Uncharacterized protein</fullName>
    </submittedName>
</protein>